<gene>
    <name evidence="2" type="ORF">ATANTOWER_032684</name>
</gene>
<dbReference type="EMBL" id="JAHUTI010098249">
    <property type="protein sequence ID" value="MED6262998.1"/>
    <property type="molecule type" value="Genomic_DNA"/>
</dbReference>
<proteinExistence type="predicted"/>
<accession>A0ABU7CJ72</accession>
<feature type="transmembrane region" description="Helical" evidence="1">
    <location>
        <begin position="89"/>
        <end position="114"/>
    </location>
</feature>
<evidence type="ECO:0000313" key="2">
    <source>
        <dbReference type="EMBL" id="MED6262998.1"/>
    </source>
</evidence>
<keyword evidence="1" id="KW-0812">Transmembrane</keyword>
<keyword evidence="1" id="KW-1133">Transmembrane helix</keyword>
<reference evidence="2 3" key="1">
    <citation type="submission" date="2021-07" db="EMBL/GenBank/DDBJ databases">
        <authorList>
            <person name="Palmer J.M."/>
        </authorList>
    </citation>
    <scope>NUCLEOTIDE SEQUENCE [LARGE SCALE GENOMIC DNA]</scope>
    <source>
        <strain evidence="2 3">AT_MEX2019</strain>
        <tissue evidence="2">Muscle</tissue>
    </source>
</reference>
<sequence>MKINGSQCKVLTKTVKQACVCVCVCVCVCQGSCVCLSRRQGEKKGRVTYRLEGDTGVDFLSCPIPLPQKNVLSHPNPGKLTPTPVPLPFLFSSFSLFVIPLFEGPVMSLFLAVVKAS</sequence>
<comment type="caution">
    <text evidence="2">The sequence shown here is derived from an EMBL/GenBank/DDBJ whole genome shotgun (WGS) entry which is preliminary data.</text>
</comment>
<keyword evidence="3" id="KW-1185">Reference proteome</keyword>
<dbReference type="Proteomes" id="UP001345963">
    <property type="component" value="Unassembled WGS sequence"/>
</dbReference>
<evidence type="ECO:0000313" key="3">
    <source>
        <dbReference type="Proteomes" id="UP001345963"/>
    </source>
</evidence>
<name>A0ABU7CJ72_9TELE</name>
<keyword evidence="1" id="KW-0472">Membrane</keyword>
<organism evidence="2 3">
    <name type="scientific">Ataeniobius toweri</name>
    <dbReference type="NCBI Taxonomy" id="208326"/>
    <lineage>
        <taxon>Eukaryota</taxon>
        <taxon>Metazoa</taxon>
        <taxon>Chordata</taxon>
        <taxon>Craniata</taxon>
        <taxon>Vertebrata</taxon>
        <taxon>Euteleostomi</taxon>
        <taxon>Actinopterygii</taxon>
        <taxon>Neopterygii</taxon>
        <taxon>Teleostei</taxon>
        <taxon>Neoteleostei</taxon>
        <taxon>Acanthomorphata</taxon>
        <taxon>Ovalentaria</taxon>
        <taxon>Atherinomorphae</taxon>
        <taxon>Cyprinodontiformes</taxon>
        <taxon>Goodeidae</taxon>
        <taxon>Ataeniobius</taxon>
    </lineage>
</organism>
<protein>
    <submittedName>
        <fullName evidence="2">Uncharacterized protein</fullName>
    </submittedName>
</protein>
<evidence type="ECO:0000256" key="1">
    <source>
        <dbReference type="SAM" id="Phobius"/>
    </source>
</evidence>